<feature type="region of interest" description="Disordered" evidence="1">
    <location>
        <begin position="1"/>
        <end position="29"/>
    </location>
</feature>
<dbReference type="Proteomes" id="UP000260058">
    <property type="component" value="Segment"/>
</dbReference>
<evidence type="ECO:0000313" key="2">
    <source>
        <dbReference type="EMBL" id="AXH49645.1"/>
    </source>
</evidence>
<keyword evidence="3" id="KW-1185">Reference proteome</keyword>
<sequence length="477" mass="52253">MPTEVDQPKPPKPAIREKGYVADTSGGHSWPQWVQDERVPDLQWPESVETFARMLREDSRVSSLHAAISLPIRRTPWRVAANGARDEVTEFVAKNLNLPIEGGDNLPQPTRTKGKFSWVQHLQQALTALPYGHSVFEQVYWPPDDAGRTSLRKLAPRPQRTISNWNVALDGGLMSIEQYAPASNGRVLYGINPLKIPIGRLVVYSRDQDPGVWWGNSLLRPSYKHWLIKDELIRYQAMSIKRIGMGVPMGTAAEGATQEDVDEVADMAQNLRGGDDAGGGLPFGAKMELLAPNGTLPDIGAAIAYHDNMIAIAGLAHFLNLEGGGGSYALASVQEHTFTQSVQTTAEWIRDTATAHIVEDLVDINFGVDEPAPRIVFDEIGSRQDATAAALKMLVEAGLLSPDVLVEQKVRQQLGFPAKPDGEPANLIYRHGRLTCNLDRGDVGPDKTKHTGLTSDGLHCRDCWASWGADGTYYGAF</sequence>
<accession>A0A345L2Z3</accession>
<evidence type="ECO:0000313" key="3">
    <source>
        <dbReference type="Proteomes" id="UP000260058"/>
    </source>
</evidence>
<dbReference type="EMBL" id="MH536818">
    <property type="protein sequence ID" value="AXH49645.1"/>
    <property type="molecule type" value="Genomic_DNA"/>
</dbReference>
<dbReference type="Pfam" id="PF06074">
    <property type="entry name" value="Portal_Mu"/>
    <property type="match status" value="1"/>
</dbReference>
<dbReference type="KEGG" id="vg:65114540"/>
<reference evidence="3" key="1">
    <citation type="submission" date="2018-06" db="EMBL/GenBank/DDBJ databases">
        <authorList>
            <person name="Zhirakovskaya E."/>
        </authorList>
    </citation>
    <scope>NUCLEOTIDE SEQUENCE [LARGE SCALE GENOMIC DNA]</scope>
</reference>
<proteinExistence type="predicted"/>
<gene>
    <name evidence="2" type="primary">3</name>
    <name evidence="2" type="ORF">SEA_FROKOSTDAME_3</name>
</gene>
<dbReference type="GeneID" id="65114540"/>
<evidence type="ECO:0000256" key="1">
    <source>
        <dbReference type="SAM" id="MobiDB-lite"/>
    </source>
</evidence>
<feature type="compositionally biased region" description="Basic and acidic residues" evidence="1">
    <location>
        <begin position="1"/>
        <end position="20"/>
    </location>
</feature>
<dbReference type="RefSeq" id="YP_010096880.1">
    <property type="nucleotide sequence ID" value="NC_055754.1"/>
</dbReference>
<name>A0A345L2Z3_9CAUD</name>
<organism evidence="2 3">
    <name type="scientific">Gordonia phage Frokostdame</name>
    <dbReference type="NCBI Taxonomy" id="2250320"/>
    <lineage>
        <taxon>Viruses</taxon>
        <taxon>Duplodnaviria</taxon>
        <taxon>Heunggongvirae</taxon>
        <taxon>Uroviricota</taxon>
        <taxon>Caudoviricetes</taxon>
        <taxon>Jujuvirus</taxon>
        <taxon>Jujuvirus frokostdame</taxon>
    </lineage>
</organism>
<dbReference type="InterPro" id="IPR009279">
    <property type="entry name" value="Portal_Mu"/>
</dbReference>
<protein>
    <submittedName>
        <fullName evidence="2">Portal protein</fullName>
    </submittedName>
</protein>